<reference evidence="1 2" key="1">
    <citation type="submission" date="2016-10" db="EMBL/GenBank/DDBJ databases">
        <authorList>
            <person name="de Groot N.N."/>
        </authorList>
    </citation>
    <scope>NUCLEOTIDE SEQUENCE [LARGE SCALE GENOMIC DNA]</scope>
    <source>
        <strain evidence="1 2">Nl14</strain>
    </source>
</reference>
<accession>A0A1I7G5X1</accession>
<protein>
    <submittedName>
        <fullName evidence="1">Uncharacterized protein</fullName>
    </submittedName>
</protein>
<evidence type="ECO:0000313" key="1">
    <source>
        <dbReference type="EMBL" id="SFU43818.1"/>
    </source>
</evidence>
<dbReference type="AlphaFoldDB" id="A0A1I7G5X1"/>
<gene>
    <name evidence="1" type="ORF">SAMN05216417_103214</name>
</gene>
<proteinExistence type="predicted"/>
<name>A0A1I7G5X1_9PROT</name>
<dbReference type="Proteomes" id="UP000182649">
    <property type="component" value="Unassembled WGS sequence"/>
</dbReference>
<dbReference type="EMBL" id="FPBZ01000003">
    <property type="protein sequence ID" value="SFU43818.1"/>
    <property type="molecule type" value="Genomic_DNA"/>
</dbReference>
<sequence length="97" mass="10630">MNRTSQMDKFGGQYFGGQYSGIAPTICSRCIEHIEQEQRNRDYKNIPHGLSISVCQFRSVFEASSAGPESGKRSMLLDDSHGCIPCNNGLNLIAAST</sequence>
<organism evidence="1 2">
    <name type="scientific">Nitrosospira multiformis</name>
    <dbReference type="NCBI Taxonomy" id="1231"/>
    <lineage>
        <taxon>Bacteria</taxon>
        <taxon>Pseudomonadati</taxon>
        <taxon>Pseudomonadota</taxon>
        <taxon>Betaproteobacteria</taxon>
        <taxon>Nitrosomonadales</taxon>
        <taxon>Nitrosomonadaceae</taxon>
        <taxon>Nitrosospira</taxon>
    </lineage>
</organism>
<evidence type="ECO:0000313" key="2">
    <source>
        <dbReference type="Proteomes" id="UP000182649"/>
    </source>
</evidence>